<dbReference type="SMART" id="SM00181">
    <property type="entry name" value="EGF"/>
    <property type="match status" value="9"/>
</dbReference>
<feature type="disulfide bond" evidence="14">
    <location>
        <begin position="340"/>
        <end position="349"/>
    </location>
</feature>
<feature type="disulfide bond" evidence="15">
    <location>
        <begin position="165"/>
        <end position="174"/>
    </location>
</feature>
<dbReference type="SUPFAM" id="SSF57196">
    <property type="entry name" value="EGF/Laminin"/>
    <property type="match status" value="3"/>
</dbReference>
<dbReference type="GO" id="GO:0007417">
    <property type="term" value="P:central nervous system development"/>
    <property type="evidence" value="ECO:0007669"/>
    <property type="project" value="UniProtKB-ARBA"/>
</dbReference>
<dbReference type="OrthoDB" id="283575at2759"/>
<evidence type="ECO:0000256" key="10">
    <source>
        <dbReference type="ARBA" id="ARBA00022989"/>
    </source>
</evidence>
<protein>
    <recommendedName>
        <fullName evidence="16">Delta-like protein</fullName>
    </recommendedName>
</protein>
<dbReference type="GO" id="GO:0071944">
    <property type="term" value="C:cell periphery"/>
    <property type="evidence" value="ECO:0007669"/>
    <property type="project" value="UniProtKB-ARBA"/>
</dbReference>
<dbReference type="FunFam" id="2.10.25.10:FF:000018">
    <property type="entry name" value="Delta-like 1"/>
    <property type="match status" value="1"/>
</dbReference>
<evidence type="ECO:0000256" key="15">
    <source>
        <dbReference type="PROSITE-ProRule" id="PRU00377"/>
    </source>
</evidence>
<dbReference type="Gene3D" id="2.10.25.140">
    <property type="match status" value="1"/>
</dbReference>
<feature type="transmembrane region" description="Helical" evidence="17">
    <location>
        <begin position="519"/>
        <end position="542"/>
    </location>
</feature>
<feature type="domain" description="EGF-like" evidence="19">
    <location>
        <begin position="392"/>
        <end position="428"/>
    </location>
</feature>
<dbReference type="KEGG" id="bspl:114848081"/>
<dbReference type="GO" id="GO:1901222">
    <property type="term" value="P:regulation of non-canonical NF-kappaB signal transduction"/>
    <property type="evidence" value="ECO:0007669"/>
    <property type="project" value="UniProtKB-ARBA"/>
</dbReference>
<evidence type="ECO:0000256" key="2">
    <source>
        <dbReference type="ARBA" id="ARBA00022473"/>
    </source>
</evidence>
<evidence type="ECO:0000256" key="3">
    <source>
        <dbReference type="ARBA" id="ARBA00022536"/>
    </source>
</evidence>
<name>A0A6P7LJQ0_BETSP</name>
<keyword evidence="4 16" id="KW-0812">Transmembrane</keyword>
<feature type="disulfide bond" evidence="14">
    <location>
        <begin position="361"/>
        <end position="378"/>
    </location>
</feature>
<evidence type="ECO:0000259" key="19">
    <source>
        <dbReference type="PROSITE" id="PS50026"/>
    </source>
</evidence>
<dbReference type="GO" id="GO:0005509">
    <property type="term" value="F:calcium ion binding"/>
    <property type="evidence" value="ECO:0007669"/>
    <property type="project" value="InterPro"/>
</dbReference>
<dbReference type="InterPro" id="IPR001881">
    <property type="entry name" value="EGF-like_Ca-bd_dom"/>
</dbReference>
<dbReference type="GO" id="GO:0007219">
    <property type="term" value="P:Notch signaling pathway"/>
    <property type="evidence" value="ECO:0007669"/>
    <property type="project" value="InterPro"/>
</dbReference>
<keyword evidence="12 14" id="KW-1015">Disulfide bond</keyword>
<feature type="disulfide bond" evidence="14">
    <location>
        <begin position="302"/>
        <end position="311"/>
    </location>
</feature>
<dbReference type="GO" id="GO:0016020">
    <property type="term" value="C:membrane"/>
    <property type="evidence" value="ECO:0007669"/>
    <property type="project" value="UniProtKB-SubCell"/>
</dbReference>
<evidence type="ECO:0000259" key="20">
    <source>
        <dbReference type="PROSITE" id="PS51051"/>
    </source>
</evidence>
<dbReference type="CDD" id="cd00054">
    <property type="entry name" value="EGF_CA"/>
    <property type="match status" value="4"/>
</dbReference>
<evidence type="ECO:0000256" key="16">
    <source>
        <dbReference type="RuleBase" id="RU280815"/>
    </source>
</evidence>
<evidence type="ECO:0000256" key="1">
    <source>
        <dbReference type="ARBA" id="ARBA00004479"/>
    </source>
</evidence>
<evidence type="ECO:0000256" key="11">
    <source>
        <dbReference type="ARBA" id="ARBA00023136"/>
    </source>
</evidence>
<dbReference type="RefSeq" id="XP_028994088.1">
    <property type="nucleotide sequence ID" value="XM_029138255.3"/>
</dbReference>
<dbReference type="GO" id="GO:0048513">
    <property type="term" value="P:animal organ development"/>
    <property type="evidence" value="ECO:0007669"/>
    <property type="project" value="UniProtKB-ARBA"/>
</dbReference>
<feature type="domain" description="EGF-like" evidence="19">
    <location>
        <begin position="468"/>
        <end position="505"/>
    </location>
</feature>
<dbReference type="InterPro" id="IPR051022">
    <property type="entry name" value="Notch_Cell-Fate_Det"/>
</dbReference>
<comment type="function">
    <text evidence="16">Putative Notch ligand involved in the mediation of Notch signaling.</text>
</comment>
<dbReference type="FunFam" id="2.10.25.10:FF:000472">
    <property type="entry name" value="Uncharacterized protein, isoform A"/>
    <property type="match status" value="1"/>
</dbReference>
<feature type="domain" description="EGF-like" evidence="19">
    <location>
        <begin position="274"/>
        <end position="312"/>
    </location>
</feature>
<evidence type="ECO:0000313" key="21">
    <source>
        <dbReference type="Proteomes" id="UP000515150"/>
    </source>
</evidence>
<accession>A0A6P7LJQ0</accession>
<dbReference type="Pfam" id="PF01414">
    <property type="entry name" value="DSL"/>
    <property type="match status" value="1"/>
</dbReference>
<gene>
    <name evidence="22" type="primary">LOC114848081</name>
</gene>
<dbReference type="GO" id="GO:0045597">
    <property type="term" value="P:positive regulation of cell differentiation"/>
    <property type="evidence" value="ECO:0007669"/>
    <property type="project" value="UniProtKB-ARBA"/>
</dbReference>
<dbReference type="PROSITE" id="PS00010">
    <property type="entry name" value="ASX_HYDROXYL"/>
    <property type="match status" value="2"/>
</dbReference>
<feature type="domain" description="EGF-like" evidence="19">
    <location>
        <begin position="430"/>
        <end position="466"/>
    </location>
</feature>
<dbReference type="SUPFAM" id="SSF57184">
    <property type="entry name" value="Growth factor receptor domain"/>
    <property type="match status" value="1"/>
</dbReference>
<keyword evidence="9" id="KW-0832">Ubl conjugation</keyword>
<evidence type="ECO:0000256" key="14">
    <source>
        <dbReference type="PROSITE-ProRule" id="PRU00076"/>
    </source>
</evidence>
<feature type="disulfide bond" evidence="14">
    <location>
        <begin position="495"/>
        <end position="504"/>
    </location>
</feature>
<dbReference type="InParanoid" id="A0A6P7LJQ0"/>
<feature type="disulfide bond" evidence="14">
    <location>
        <begin position="418"/>
        <end position="427"/>
    </location>
</feature>
<dbReference type="Proteomes" id="UP000515150">
    <property type="component" value="Chromosome 22"/>
</dbReference>
<keyword evidence="7" id="KW-0221">Differentiation</keyword>
<keyword evidence="6 16" id="KW-0677">Repeat</keyword>
<dbReference type="InterPro" id="IPR013032">
    <property type="entry name" value="EGF-like_CS"/>
</dbReference>
<feature type="domain" description="EGF-like" evidence="19">
    <location>
        <begin position="314"/>
        <end position="350"/>
    </location>
</feature>
<evidence type="ECO:0000256" key="8">
    <source>
        <dbReference type="ARBA" id="ARBA00022837"/>
    </source>
</evidence>
<feature type="disulfide bond" evidence="14">
    <location>
        <begin position="380"/>
        <end position="389"/>
    </location>
</feature>
<keyword evidence="11 16" id="KW-0472">Membrane</keyword>
<keyword evidence="8" id="KW-0106">Calcium</keyword>
<sequence>MAVWFTSILAIVITLFTQVLGSGVFELELHHFQNSQGLLANGQSCGMGGCRTFFTVCLKNFQTEVSRGDCVFGSVTTPVLGTDSFSIQQDARLRLPLKYTWPGAFSLIIEAWFSPEADPPEGSTRPDSLISSFSIQRQLSTGHDWSEEAQSGARAALRFSYRLICQENYYGDTCSKICAPRDDHFGHYTCRPDGERACVAGWKGDYCDEPICLEGCNEKNGNCTLPGECNCRKGWQGLFCDVCKPHPLCKHGTCEDKWQCTCTEGWGGMYCDQDLNYCTHHKPCANGATCLNTGHGSYTCACLPGFTGVNCESAVRECDRRPCHNGGRCLDSDSGYQCACPKGFEGPRCEHKMLTCAEMPCFHGGTCRETDNGHNYLCECPAGYTGLNCEKRTDRCTVLQCANGGHCVSHGGVRLCSCRSGFSGPRCEVNVDECASGPCANGSTCIDRINDYSCTCPPGTTGRRCDRPADPCAARPCLNGGTCTVGAQGRPACACPAPYDGPQCQSAHLDPAPRDGMSLAAVSLGVGAVAALLLLCMVAVAVRRVRRQRSQQRDSEKMNNVSKADFQKENLISASELKNTNKMIDSVDCPSNKSNHKPLNHYQLDYKTRSGYKDEPSVLDKEENCEKPMEKTKQFSKTYSERPECQISTICSSRDSMYQSVFVIEEEKNECIIATEV</sequence>
<evidence type="ECO:0000256" key="7">
    <source>
        <dbReference type="ARBA" id="ARBA00022782"/>
    </source>
</evidence>
<dbReference type="Pfam" id="PF00008">
    <property type="entry name" value="EGF"/>
    <property type="match status" value="5"/>
</dbReference>
<dbReference type="Pfam" id="PF12661">
    <property type="entry name" value="hEGF"/>
    <property type="match status" value="1"/>
</dbReference>
<keyword evidence="10 16" id="KW-1133">Transmembrane helix</keyword>
<dbReference type="FunFam" id="2.10.25.10:FF:000185">
    <property type="entry name" value="basement membrane-specific heparan sulfate proteoglycan core protein-like"/>
    <property type="match status" value="1"/>
</dbReference>
<evidence type="ECO:0000256" key="9">
    <source>
        <dbReference type="ARBA" id="ARBA00022843"/>
    </source>
</evidence>
<comment type="subcellular location">
    <subcellularLocation>
        <location evidence="1 16">Membrane</location>
        <topology evidence="1 16">Single-pass type I membrane protein</topology>
    </subcellularLocation>
</comment>
<proteinExistence type="predicted"/>
<feature type="domain" description="EGF-like" evidence="19">
    <location>
        <begin position="352"/>
        <end position="390"/>
    </location>
</feature>
<dbReference type="PROSITE" id="PS50026">
    <property type="entry name" value="EGF_3"/>
    <property type="match status" value="7"/>
</dbReference>
<evidence type="ECO:0000256" key="6">
    <source>
        <dbReference type="ARBA" id="ARBA00022737"/>
    </source>
</evidence>
<dbReference type="Gene3D" id="2.60.40.3510">
    <property type="match status" value="1"/>
</dbReference>
<keyword evidence="3 14" id="KW-0245">EGF-like domain</keyword>
<keyword evidence="21" id="KW-1185">Reference proteome</keyword>
<dbReference type="GeneID" id="114848081"/>
<dbReference type="PRINTS" id="PR00010">
    <property type="entry name" value="EGFBLOOD"/>
</dbReference>
<dbReference type="InterPro" id="IPR011651">
    <property type="entry name" value="Notch_ligand_N"/>
</dbReference>
<feature type="disulfide bond" evidence="14">
    <location>
        <begin position="231"/>
        <end position="240"/>
    </location>
</feature>
<evidence type="ECO:0000256" key="4">
    <source>
        <dbReference type="ARBA" id="ARBA00022692"/>
    </source>
</evidence>
<reference evidence="22" key="1">
    <citation type="submission" date="2025-08" db="UniProtKB">
        <authorList>
            <consortium name="RefSeq"/>
        </authorList>
    </citation>
    <scope>IDENTIFICATION</scope>
</reference>
<evidence type="ECO:0000256" key="17">
    <source>
        <dbReference type="SAM" id="Phobius"/>
    </source>
</evidence>
<dbReference type="InterPro" id="IPR001774">
    <property type="entry name" value="DSL"/>
</dbReference>
<dbReference type="InterPro" id="IPR000152">
    <property type="entry name" value="EGF-type_Asp/Asn_hydroxyl_site"/>
</dbReference>
<dbReference type="InterPro" id="IPR018097">
    <property type="entry name" value="EGF_Ca-bd_CS"/>
</dbReference>
<dbReference type="SMART" id="SM00051">
    <property type="entry name" value="DSL"/>
    <property type="match status" value="1"/>
</dbReference>
<dbReference type="PROSITE" id="PS00022">
    <property type="entry name" value="EGF_1"/>
    <property type="match status" value="8"/>
</dbReference>
<dbReference type="Pfam" id="PF21700">
    <property type="entry name" value="EGF_DL_JAG"/>
    <property type="match status" value="2"/>
</dbReference>
<keyword evidence="2 16" id="KW-0217">Developmental protein</keyword>
<dbReference type="InterPro" id="IPR000742">
    <property type="entry name" value="EGF"/>
</dbReference>
<dbReference type="FunFam" id="2.10.25.10:FF:000064">
    <property type="entry name" value="Delta-like protein"/>
    <property type="match status" value="1"/>
</dbReference>
<feature type="domain" description="EGF-like" evidence="19">
    <location>
        <begin position="208"/>
        <end position="241"/>
    </location>
</feature>
<dbReference type="AlphaFoldDB" id="A0A6P7LJQ0"/>
<feature type="disulfide bond" evidence="15">
    <location>
        <begin position="198"/>
        <end position="207"/>
    </location>
</feature>
<evidence type="ECO:0000256" key="5">
    <source>
        <dbReference type="ARBA" id="ARBA00022729"/>
    </source>
</evidence>
<evidence type="ECO:0000313" key="22">
    <source>
        <dbReference type="RefSeq" id="XP_028994088.1"/>
    </source>
</evidence>
<keyword evidence="5 16" id="KW-0732">Signal</keyword>
<feature type="chain" id="PRO_5027761124" description="Delta-like protein" evidence="18">
    <location>
        <begin position="22"/>
        <end position="677"/>
    </location>
</feature>
<dbReference type="SMART" id="SM00179">
    <property type="entry name" value="EGF_CA"/>
    <property type="match status" value="6"/>
</dbReference>
<dbReference type="PROSITE" id="PS01186">
    <property type="entry name" value="EGF_2"/>
    <property type="match status" value="6"/>
</dbReference>
<evidence type="ECO:0000256" key="13">
    <source>
        <dbReference type="ARBA" id="ARBA00023180"/>
    </source>
</evidence>
<organism evidence="21 22">
    <name type="scientific">Betta splendens</name>
    <name type="common">Siamese fighting fish</name>
    <dbReference type="NCBI Taxonomy" id="158456"/>
    <lineage>
        <taxon>Eukaryota</taxon>
        <taxon>Metazoa</taxon>
        <taxon>Chordata</taxon>
        <taxon>Craniata</taxon>
        <taxon>Vertebrata</taxon>
        <taxon>Euteleostomi</taxon>
        <taxon>Actinopterygii</taxon>
        <taxon>Neopterygii</taxon>
        <taxon>Teleostei</taxon>
        <taxon>Neoteleostei</taxon>
        <taxon>Acanthomorphata</taxon>
        <taxon>Anabantaria</taxon>
        <taxon>Anabantiformes</taxon>
        <taxon>Anabantoidei</taxon>
        <taxon>Osphronemidae</taxon>
        <taxon>Betta</taxon>
    </lineage>
</organism>
<dbReference type="PROSITE" id="PS51051">
    <property type="entry name" value="DSL"/>
    <property type="match status" value="1"/>
</dbReference>
<dbReference type="FunFam" id="2.10.25.10:FF:000012">
    <property type="entry name" value="Delta-like protein"/>
    <property type="match status" value="1"/>
</dbReference>
<keyword evidence="13" id="KW-0325">Glycoprotein</keyword>
<dbReference type="FunFam" id="2.10.25.140:FF:000001">
    <property type="entry name" value="Delta-like protein"/>
    <property type="match status" value="1"/>
</dbReference>
<comment type="caution">
    <text evidence="14">Lacks conserved residue(s) required for the propagation of feature annotation.</text>
</comment>
<dbReference type="PANTHER" id="PTHR24049">
    <property type="entry name" value="CRUMBS FAMILY MEMBER"/>
    <property type="match status" value="1"/>
</dbReference>
<dbReference type="InterPro" id="IPR009030">
    <property type="entry name" value="Growth_fac_rcpt_cys_sf"/>
</dbReference>
<dbReference type="Gene3D" id="2.10.25.10">
    <property type="entry name" value="Laminin"/>
    <property type="match status" value="7"/>
</dbReference>
<dbReference type="PROSITE" id="PS01187">
    <property type="entry name" value="EGF_CA"/>
    <property type="match status" value="1"/>
</dbReference>
<evidence type="ECO:0000256" key="12">
    <source>
        <dbReference type="ARBA" id="ARBA00023157"/>
    </source>
</evidence>
<feature type="signal peptide" evidence="18">
    <location>
        <begin position="1"/>
        <end position="21"/>
    </location>
</feature>
<dbReference type="GO" id="GO:0060218">
    <property type="term" value="P:hematopoietic stem cell differentiation"/>
    <property type="evidence" value="ECO:0007669"/>
    <property type="project" value="UniProtKB-ARBA"/>
</dbReference>
<feature type="disulfide bond" evidence="14">
    <location>
        <begin position="456"/>
        <end position="465"/>
    </location>
</feature>
<feature type="disulfide bond" evidence="15">
    <location>
        <begin position="178"/>
        <end position="190"/>
    </location>
</feature>
<feature type="domain" description="DSL" evidence="20">
    <location>
        <begin position="163"/>
        <end position="207"/>
    </location>
</feature>
<dbReference type="Pfam" id="PF07657">
    <property type="entry name" value="MNNL"/>
    <property type="match status" value="1"/>
</dbReference>
<evidence type="ECO:0000256" key="18">
    <source>
        <dbReference type="SAM" id="SignalP"/>
    </source>
</evidence>